<dbReference type="Pfam" id="PF19803">
    <property type="entry name" value="DUF6286"/>
    <property type="match status" value="1"/>
</dbReference>
<sequence>MDGREREETGGGPAVMEKHARPQDPPEHGSAGGPRAHRFRAARRVPAALTALVLLVICGALLYDVIAVRAGRSAAGWRTRLADELATRPVDDPAVLTGAAVAVLLGLWLLVLALTPGMRGLLPLHREDRDLRVGIERSAVARVVRDRAVRVAGVRSARVAVGRRRVRVTAETHFRDPEEVRTELRSVLEECLEDIALAHRPALNLRVRRSNGG</sequence>
<dbReference type="Proteomes" id="UP000530234">
    <property type="component" value="Unassembled WGS sequence"/>
</dbReference>
<evidence type="ECO:0000256" key="1">
    <source>
        <dbReference type="SAM" id="MobiDB-lite"/>
    </source>
</evidence>
<dbReference type="RefSeq" id="WP_182661153.1">
    <property type="nucleotide sequence ID" value="NZ_VKHS01000078.1"/>
</dbReference>
<gene>
    <name evidence="4" type="ORF">FOE67_05825</name>
</gene>
<keyword evidence="2" id="KW-1133">Transmembrane helix</keyword>
<keyword evidence="5" id="KW-1185">Reference proteome</keyword>
<reference evidence="5" key="1">
    <citation type="submission" date="2019-10" db="EMBL/GenBank/DDBJ databases">
        <title>Streptomyces sp. nov., a novel actinobacterium isolated from alkaline environment.</title>
        <authorList>
            <person name="Golinska P."/>
        </authorList>
    </citation>
    <scope>NUCLEOTIDE SEQUENCE [LARGE SCALE GENOMIC DNA]</scope>
    <source>
        <strain evidence="5">DSM 42108</strain>
    </source>
</reference>
<dbReference type="InterPro" id="IPR046253">
    <property type="entry name" value="DUF6286"/>
</dbReference>
<evidence type="ECO:0000313" key="5">
    <source>
        <dbReference type="Proteomes" id="UP000530234"/>
    </source>
</evidence>
<evidence type="ECO:0000313" key="4">
    <source>
        <dbReference type="EMBL" id="MBB0229047.1"/>
    </source>
</evidence>
<feature type="domain" description="DUF6286" evidence="3">
    <location>
        <begin position="104"/>
        <end position="208"/>
    </location>
</feature>
<evidence type="ECO:0000259" key="3">
    <source>
        <dbReference type="Pfam" id="PF19803"/>
    </source>
</evidence>
<dbReference type="AlphaFoldDB" id="A0A7W3T184"/>
<feature type="transmembrane region" description="Helical" evidence="2">
    <location>
        <begin position="94"/>
        <end position="114"/>
    </location>
</feature>
<keyword evidence="2" id="KW-0812">Transmembrane</keyword>
<comment type="caution">
    <text evidence="4">The sequence shown here is derived from an EMBL/GenBank/DDBJ whole genome shotgun (WGS) entry which is preliminary data.</text>
</comment>
<feature type="transmembrane region" description="Helical" evidence="2">
    <location>
        <begin position="45"/>
        <end position="63"/>
    </location>
</feature>
<proteinExistence type="predicted"/>
<protein>
    <recommendedName>
        <fullName evidence="3">DUF6286 domain-containing protein</fullName>
    </recommendedName>
</protein>
<feature type="region of interest" description="Disordered" evidence="1">
    <location>
        <begin position="1"/>
        <end position="37"/>
    </location>
</feature>
<accession>A0A7W3T184</accession>
<organism evidence="4 5">
    <name type="scientific">Streptomyces calidiresistens</name>
    <dbReference type="NCBI Taxonomy" id="1485586"/>
    <lineage>
        <taxon>Bacteria</taxon>
        <taxon>Bacillati</taxon>
        <taxon>Actinomycetota</taxon>
        <taxon>Actinomycetes</taxon>
        <taxon>Kitasatosporales</taxon>
        <taxon>Streptomycetaceae</taxon>
        <taxon>Streptomyces</taxon>
    </lineage>
</organism>
<dbReference type="EMBL" id="VKHS01000078">
    <property type="protein sequence ID" value="MBB0229047.1"/>
    <property type="molecule type" value="Genomic_DNA"/>
</dbReference>
<evidence type="ECO:0000256" key="2">
    <source>
        <dbReference type="SAM" id="Phobius"/>
    </source>
</evidence>
<feature type="compositionally biased region" description="Basic and acidic residues" evidence="1">
    <location>
        <begin position="16"/>
        <end position="27"/>
    </location>
</feature>
<keyword evidence="2" id="KW-0472">Membrane</keyword>
<name>A0A7W3T184_9ACTN</name>